<keyword evidence="5 6" id="KW-0472">Membrane</keyword>
<evidence type="ECO:0000256" key="4">
    <source>
        <dbReference type="ARBA" id="ARBA00022989"/>
    </source>
</evidence>
<evidence type="ECO:0000256" key="5">
    <source>
        <dbReference type="ARBA" id="ARBA00023136"/>
    </source>
</evidence>
<dbReference type="RefSeq" id="WP_094303806.1">
    <property type="nucleotide sequence ID" value="NZ_NOWT01000011.1"/>
</dbReference>
<feature type="transmembrane region" description="Helical" evidence="6">
    <location>
        <begin position="114"/>
        <end position="135"/>
    </location>
</feature>
<gene>
    <name evidence="8" type="ORF">CHT98_13515</name>
</gene>
<dbReference type="AlphaFoldDB" id="A0A235HDC9"/>
<protein>
    <submittedName>
        <fullName evidence="8">MFS transporter</fullName>
    </submittedName>
</protein>
<evidence type="ECO:0000313" key="9">
    <source>
        <dbReference type="Proteomes" id="UP000215367"/>
    </source>
</evidence>
<evidence type="ECO:0000259" key="7">
    <source>
        <dbReference type="PROSITE" id="PS50850"/>
    </source>
</evidence>
<accession>A0A235HDC9</accession>
<dbReference type="InterPro" id="IPR011701">
    <property type="entry name" value="MFS"/>
</dbReference>
<proteinExistence type="predicted"/>
<dbReference type="Proteomes" id="UP000215367">
    <property type="component" value="Unassembled WGS sequence"/>
</dbReference>
<name>A0A235HDC9_AZOBR</name>
<feature type="transmembrane region" description="Helical" evidence="6">
    <location>
        <begin position="19"/>
        <end position="36"/>
    </location>
</feature>
<dbReference type="InterPro" id="IPR036259">
    <property type="entry name" value="MFS_trans_sf"/>
</dbReference>
<dbReference type="InterPro" id="IPR020846">
    <property type="entry name" value="MFS_dom"/>
</dbReference>
<dbReference type="PROSITE" id="PS50850">
    <property type="entry name" value="MFS"/>
    <property type="match status" value="1"/>
</dbReference>
<keyword evidence="8" id="KW-0614">Plasmid</keyword>
<sequence length="440" mass="47247">MQVNHVGQESLERATMRKVVIRLVPFLMLCYFFNLLDRSNIGVASLQMRPQLGLSAFAYGLGGSLFFIGYFLFEVPSNLMLQRYGARRWIARIMISWGAMCVLMALTLGPLSFYVLRFLLGVAEAGFYPGIILFATYWFPARYRARIVAAFSMSIPLASFIGSPVSAGLLQADGVLGLHGWQWVFVAEGIPTVLLGITCLFVLKDRPQDAHWLSAEQQGWLTRTLDAEKATKHAVGHLSLAQLARNPYVWGLALACSASSAASSSLSVWQPQLIKSFGLTNFQTGLVNSIPYGIAAALMMFWGMHSDRTGERRWHTALPLMVISAGVIGVFFARDSLALTVVLLSCVLASYSSFKGPFWAFTSTTLSPTTAAAGIAGINAVSNLVGGGMVSLVGAIQDATGSFGAALLPIAVLAMTGALIVLVMGARKTRAVGETPAAAE</sequence>
<dbReference type="Pfam" id="PF07690">
    <property type="entry name" value="MFS_1"/>
    <property type="match status" value="1"/>
</dbReference>
<evidence type="ECO:0000256" key="3">
    <source>
        <dbReference type="ARBA" id="ARBA00022692"/>
    </source>
</evidence>
<dbReference type="Gene3D" id="1.20.1250.20">
    <property type="entry name" value="MFS general substrate transporter like domains"/>
    <property type="match status" value="2"/>
</dbReference>
<feature type="transmembrane region" description="Helical" evidence="6">
    <location>
        <begin position="339"/>
        <end position="361"/>
    </location>
</feature>
<keyword evidence="4 6" id="KW-1133">Transmembrane helix</keyword>
<comment type="subcellular location">
    <subcellularLocation>
        <location evidence="1">Membrane</location>
        <topology evidence="1">Multi-pass membrane protein</topology>
    </subcellularLocation>
</comment>
<comment type="caution">
    <text evidence="8">The sequence shown here is derived from an EMBL/GenBank/DDBJ whole genome shotgun (WGS) entry which is preliminary data.</text>
</comment>
<dbReference type="FunFam" id="1.20.1250.20:FF:000018">
    <property type="entry name" value="MFS transporter permease"/>
    <property type="match status" value="1"/>
</dbReference>
<feature type="transmembrane region" description="Helical" evidence="6">
    <location>
        <begin position="181"/>
        <end position="203"/>
    </location>
</feature>
<organism evidence="8 9">
    <name type="scientific">Azospirillum brasilense</name>
    <dbReference type="NCBI Taxonomy" id="192"/>
    <lineage>
        <taxon>Bacteria</taxon>
        <taxon>Pseudomonadati</taxon>
        <taxon>Pseudomonadota</taxon>
        <taxon>Alphaproteobacteria</taxon>
        <taxon>Rhodospirillales</taxon>
        <taxon>Azospirillaceae</taxon>
        <taxon>Azospirillum</taxon>
    </lineage>
</organism>
<feature type="transmembrane region" description="Helical" evidence="6">
    <location>
        <begin position="314"/>
        <end position="333"/>
    </location>
</feature>
<dbReference type="GO" id="GO:0016020">
    <property type="term" value="C:membrane"/>
    <property type="evidence" value="ECO:0007669"/>
    <property type="project" value="UniProtKB-SubCell"/>
</dbReference>
<reference evidence="8 9" key="1">
    <citation type="submission" date="2017-07" db="EMBL/GenBank/DDBJ databases">
        <title>Whole genome sequence of Azospirillum brasilense 2A1, a potential biofertilizer strain.</title>
        <authorList>
            <person name="Fontana C.A."/>
            <person name="Toffoli L.M."/>
            <person name="Salazar S.M."/>
            <person name="Puglisi E."/>
            <person name="Pedraza R."/>
            <person name="Bassi D."/>
            <person name="Cocconcelli P.S."/>
        </authorList>
    </citation>
    <scope>NUCLEOTIDE SEQUENCE [LARGE SCALE GENOMIC DNA]</scope>
    <source>
        <strain evidence="8 9">2A1</strain>
        <plasmid evidence="8">unnamed</plasmid>
    </source>
</reference>
<dbReference type="GO" id="GO:0022857">
    <property type="term" value="F:transmembrane transporter activity"/>
    <property type="evidence" value="ECO:0007669"/>
    <property type="project" value="InterPro"/>
</dbReference>
<feature type="transmembrane region" description="Helical" evidence="6">
    <location>
        <begin position="56"/>
        <end position="77"/>
    </location>
</feature>
<evidence type="ECO:0000313" key="8">
    <source>
        <dbReference type="EMBL" id="OYD83890.1"/>
    </source>
</evidence>
<feature type="transmembrane region" description="Helical" evidence="6">
    <location>
        <begin position="373"/>
        <end position="396"/>
    </location>
</feature>
<dbReference type="PANTHER" id="PTHR43791">
    <property type="entry name" value="PERMEASE-RELATED"/>
    <property type="match status" value="1"/>
</dbReference>
<geneLocation type="plasmid" evidence="8">
    <name>unnamed</name>
</geneLocation>
<evidence type="ECO:0000256" key="6">
    <source>
        <dbReference type="SAM" id="Phobius"/>
    </source>
</evidence>
<feature type="transmembrane region" description="Helical" evidence="6">
    <location>
        <begin position="89"/>
        <end position="108"/>
    </location>
</feature>
<evidence type="ECO:0000256" key="2">
    <source>
        <dbReference type="ARBA" id="ARBA00022448"/>
    </source>
</evidence>
<feature type="transmembrane region" description="Helical" evidence="6">
    <location>
        <begin position="282"/>
        <end position="302"/>
    </location>
</feature>
<feature type="transmembrane region" description="Helical" evidence="6">
    <location>
        <begin position="147"/>
        <end position="169"/>
    </location>
</feature>
<dbReference type="EMBL" id="NOWT01000011">
    <property type="protein sequence ID" value="OYD83890.1"/>
    <property type="molecule type" value="Genomic_DNA"/>
</dbReference>
<dbReference type="PANTHER" id="PTHR43791:SF36">
    <property type="entry name" value="TRANSPORTER, PUTATIVE (AFU_ORTHOLOGUE AFUA_6G08340)-RELATED"/>
    <property type="match status" value="1"/>
</dbReference>
<keyword evidence="3 6" id="KW-0812">Transmembrane</keyword>
<feature type="domain" description="Major facilitator superfamily (MFS) profile" evidence="7">
    <location>
        <begin position="23"/>
        <end position="429"/>
    </location>
</feature>
<feature type="transmembrane region" description="Helical" evidence="6">
    <location>
        <begin position="402"/>
        <end position="423"/>
    </location>
</feature>
<dbReference type="SUPFAM" id="SSF103473">
    <property type="entry name" value="MFS general substrate transporter"/>
    <property type="match status" value="1"/>
</dbReference>
<evidence type="ECO:0000256" key="1">
    <source>
        <dbReference type="ARBA" id="ARBA00004141"/>
    </source>
</evidence>
<keyword evidence="2" id="KW-0813">Transport</keyword>
<dbReference type="CDD" id="cd17319">
    <property type="entry name" value="MFS_ExuT_GudP_like"/>
    <property type="match status" value="1"/>
</dbReference>